<evidence type="ECO:0000256" key="3">
    <source>
        <dbReference type="ARBA" id="ARBA00022840"/>
    </source>
</evidence>
<evidence type="ECO:0000256" key="5">
    <source>
        <dbReference type="SAM" id="MobiDB-lite"/>
    </source>
</evidence>
<dbReference type="InterPro" id="IPR000719">
    <property type="entry name" value="Prot_kinase_dom"/>
</dbReference>
<name>A0A4Q7KKJ2_9PSEU</name>
<dbReference type="PROSITE" id="PS00108">
    <property type="entry name" value="PROTEIN_KINASE_ST"/>
    <property type="match status" value="1"/>
</dbReference>
<accession>A0A4Q7KKJ2</accession>
<evidence type="ECO:0000313" key="9">
    <source>
        <dbReference type="Proteomes" id="UP000294257"/>
    </source>
</evidence>
<reference evidence="8 9" key="1">
    <citation type="submission" date="2019-02" db="EMBL/GenBank/DDBJ databases">
        <title>Genomic Encyclopedia of Type Strains, Phase IV (KMG-IV): sequencing the most valuable type-strain genomes for metagenomic binning, comparative biology and taxonomic classification.</title>
        <authorList>
            <person name="Goeker M."/>
        </authorList>
    </citation>
    <scope>NUCLEOTIDE SEQUENCE [LARGE SCALE GENOMIC DNA]</scope>
    <source>
        <strain evidence="8 9">DSM 101727</strain>
    </source>
</reference>
<dbReference type="Pfam" id="PF00069">
    <property type="entry name" value="Pkinase"/>
    <property type="match status" value="1"/>
</dbReference>
<dbReference type="CDD" id="cd14014">
    <property type="entry name" value="STKc_PknB_like"/>
    <property type="match status" value="1"/>
</dbReference>
<dbReference type="InterPro" id="IPR011009">
    <property type="entry name" value="Kinase-like_dom_sf"/>
</dbReference>
<keyword evidence="2 4" id="KW-0547">Nucleotide-binding</keyword>
<dbReference type="SUPFAM" id="SSF56112">
    <property type="entry name" value="Protein kinase-like (PK-like)"/>
    <property type="match status" value="1"/>
</dbReference>
<keyword evidence="6" id="KW-1133">Transmembrane helix</keyword>
<feature type="transmembrane region" description="Helical" evidence="6">
    <location>
        <begin position="297"/>
        <end position="317"/>
    </location>
</feature>
<comment type="caution">
    <text evidence="8">The sequence shown here is derived from an EMBL/GenBank/DDBJ whole genome shotgun (WGS) entry which is preliminary data.</text>
</comment>
<dbReference type="InterPro" id="IPR024370">
    <property type="entry name" value="PBP_domain"/>
</dbReference>
<dbReference type="SUPFAM" id="SSF53850">
    <property type="entry name" value="Periplasmic binding protein-like II"/>
    <property type="match status" value="1"/>
</dbReference>
<evidence type="ECO:0000256" key="2">
    <source>
        <dbReference type="ARBA" id="ARBA00022741"/>
    </source>
</evidence>
<dbReference type="PANTHER" id="PTHR42996:SF1">
    <property type="entry name" value="PHOSPHATE-BINDING PROTEIN PSTS"/>
    <property type="match status" value="1"/>
</dbReference>
<gene>
    <name evidence="8" type="ORF">EV193_109227</name>
</gene>
<dbReference type="InterPro" id="IPR017441">
    <property type="entry name" value="Protein_kinase_ATP_BS"/>
</dbReference>
<dbReference type="GO" id="GO:0004672">
    <property type="term" value="F:protein kinase activity"/>
    <property type="evidence" value="ECO:0007669"/>
    <property type="project" value="InterPro"/>
</dbReference>
<dbReference type="Gene3D" id="1.10.510.10">
    <property type="entry name" value="Transferase(Phosphotransferase) domain 1"/>
    <property type="match status" value="1"/>
</dbReference>
<feature type="domain" description="Protein kinase" evidence="7">
    <location>
        <begin position="18"/>
        <end position="270"/>
    </location>
</feature>
<keyword evidence="9" id="KW-1185">Reference proteome</keyword>
<evidence type="ECO:0000256" key="6">
    <source>
        <dbReference type="SAM" id="Phobius"/>
    </source>
</evidence>
<feature type="binding site" evidence="4">
    <location>
        <position position="46"/>
    </location>
    <ligand>
        <name>ATP</name>
        <dbReference type="ChEBI" id="CHEBI:30616"/>
    </ligand>
</feature>
<dbReference type="InterPro" id="IPR008271">
    <property type="entry name" value="Ser/Thr_kinase_AS"/>
</dbReference>
<dbReference type="RefSeq" id="WP_130346880.1">
    <property type="nucleotide sequence ID" value="NZ_SGWQ01000009.1"/>
</dbReference>
<keyword evidence="6" id="KW-0472">Membrane</keyword>
<dbReference type="Gene3D" id="3.30.200.20">
    <property type="entry name" value="Phosphorylase Kinase, domain 1"/>
    <property type="match status" value="1"/>
</dbReference>
<dbReference type="SMART" id="SM00220">
    <property type="entry name" value="S_TKc"/>
    <property type="match status" value="1"/>
</dbReference>
<dbReference type="AlphaFoldDB" id="A0A4Q7KKJ2"/>
<comment type="similarity">
    <text evidence="1">Belongs to the PstS family.</text>
</comment>
<dbReference type="InterPro" id="IPR050962">
    <property type="entry name" value="Phosphate-bind_PstS"/>
</dbReference>
<dbReference type="PANTHER" id="PTHR42996">
    <property type="entry name" value="PHOSPHATE-BINDING PROTEIN PSTS"/>
    <property type="match status" value="1"/>
</dbReference>
<evidence type="ECO:0000256" key="4">
    <source>
        <dbReference type="PROSITE-ProRule" id="PRU10141"/>
    </source>
</evidence>
<protein>
    <submittedName>
        <fullName evidence="8">Phosphate ABC transporter phosphate-binding protein</fullName>
    </submittedName>
</protein>
<sequence>MLRVDPLRDDDPRSVGPYELRGRLGAGAMGRVYLGHTSDGRAAAVKLVRSEYADDPEFRRRFRQEVAAASSVRGAHTARLLGADTESDRPWLASEYLPGPSLRDLVEDAGPLPPSRVAELSAGVARALEEIHRAGVVHRDLKPANVMLDEHGAPKLIDFGIARAADVTSVTATGMLVGTPSYVAPELVHGSDATPASDVFALGVIMAFLSTGRTPFGDGPSTTILYRIAHNEPDLDGVDPSLRDLVARCLDKRPLARPSGYAVTAELTSLAGADATVPHTPRLPLPTVHSGHRRTGLAVGLGAAALAVAAVVAVILWPKATPATGTASDDPSTPPPPTTTSTPRPIQPACTGKPSVTGSGSTMVNNAMDAVVNAYAAACSSRTARYTGNGHGAGEVDFTQGKTDFAILDRPLPAGSGVLQAAQGRCKEGAVHQLPLFVHPLVIATRLPGVDSLALDAPTVAKIFMGRVTTWNDPAIRERNAGVALPDRPIGVFYRSDQTVTNTAFQRYLADAGQGNWPGAPGVRFTGVGGTGVGSESDMSTTMNSTPGSIGYMSWQSATVTRLNTVALDVAGTPAAVSQESVARAVARAAESTDLGTDPYALGRVAEPGAYPLAMIGIAVVCGSYADPATATAVRDLLTVMLRAPEASEIGYVPLPDKLRAGVAEKIATITG</sequence>
<dbReference type="PROSITE" id="PS00107">
    <property type="entry name" value="PROTEIN_KINASE_ATP"/>
    <property type="match status" value="1"/>
</dbReference>
<evidence type="ECO:0000259" key="7">
    <source>
        <dbReference type="PROSITE" id="PS50011"/>
    </source>
</evidence>
<keyword evidence="3 4" id="KW-0067">ATP-binding</keyword>
<dbReference type="Gene3D" id="3.40.190.10">
    <property type="entry name" value="Periplasmic binding protein-like II"/>
    <property type="match status" value="2"/>
</dbReference>
<keyword evidence="6" id="KW-0812">Transmembrane</keyword>
<dbReference type="EMBL" id="SGWQ01000009">
    <property type="protein sequence ID" value="RZS34436.1"/>
    <property type="molecule type" value="Genomic_DNA"/>
</dbReference>
<dbReference type="GO" id="GO:0005524">
    <property type="term" value="F:ATP binding"/>
    <property type="evidence" value="ECO:0007669"/>
    <property type="project" value="UniProtKB-UniRule"/>
</dbReference>
<organism evidence="8 9">
    <name type="scientific">Herbihabitans rhizosphaerae</name>
    <dbReference type="NCBI Taxonomy" id="1872711"/>
    <lineage>
        <taxon>Bacteria</taxon>
        <taxon>Bacillati</taxon>
        <taxon>Actinomycetota</taxon>
        <taxon>Actinomycetes</taxon>
        <taxon>Pseudonocardiales</taxon>
        <taxon>Pseudonocardiaceae</taxon>
        <taxon>Herbihabitans</taxon>
    </lineage>
</organism>
<dbReference type="PROSITE" id="PS50011">
    <property type="entry name" value="PROTEIN_KINASE_DOM"/>
    <property type="match status" value="1"/>
</dbReference>
<proteinExistence type="inferred from homology"/>
<dbReference type="Pfam" id="PF12849">
    <property type="entry name" value="PBP_like_2"/>
    <property type="match status" value="1"/>
</dbReference>
<feature type="region of interest" description="Disordered" evidence="5">
    <location>
        <begin position="322"/>
        <end position="361"/>
    </location>
</feature>
<evidence type="ECO:0000256" key="1">
    <source>
        <dbReference type="ARBA" id="ARBA00008725"/>
    </source>
</evidence>
<evidence type="ECO:0000313" key="8">
    <source>
        <dbReference type="EMBL" id="RZS34436.1"/>
    </source>
</evidence>
<dbReference type="OrthoDB" id="9801510at2"/>
<dbReference type="Proteomes" id="UP000294257">
    <property type="component" value="Unassembled WGS sequence"/>
</dbReference>
<dbReference type="CDD" id="cd13565">
    <property type="entry name" value="PBP2_PstS"/>
    <property type="match status" value="1"/>
</dbReference>